<reference evidence="10" key="1">
    <citation type="journal article" date="2020" name="mSystems">
        <title>Genome- and Community-Level Interaction Insights into Carbon Utilization and Element Cycling Functions of Hydrothermarchaeota in Hydrothermal Sediment.</title>
        <authorList>
            <person name="Zhou Z."/>
            <person name="Liu Y."/>
            <person name="Xu W."/>
            <person name="Pan J."/>
            <person name="Luo Z.H."/>
            <person name="Li M."/>
        </authorList>
    </citation>
    <scope>NUCLEOTIDE SEQUENCE [LARGE SCALE GENOMIC DNA]</scope>
    <source>
        <strain evidence="10">SpSt-361</strain>
    </source>
</reference>
<evidence type="ECO:0000256" key="5">
    <source>
        <dbReference type="ARBA" id="ARBA00022777"/>
    </source>
</evidence>
<protein>
    <recommendedName>
        <fullName evidence="8">Thymidylate kinase</fullName>
        <ecNumber evidence="8">2.7.4.9</ecNumber>
    </recommendedName>
    <alternativeName>
        <fullName evidence="8">dTMP kinase</fullName>
    </alternativeName>
</protein>
<dbReference type="InterPro" id="IPR027417">
    <property type="entry name" value="P-loop_NTPase"/>
</dbReference>
<dbReference type="PANTHER" id="PTHR10344">
    <property type="entry name" value="THYMIDYLATE KINASE"/>
    <property type="match status" value="1"/>
</dbReference>
<dbReference type="GO" id="GO:0006235">
    <property type="term" value="P:dTTP biosynthetic process"/>
    <property type="evidence" value="ECO:0007669"/>
    <property type="project" value="UniProtKB-UniRule"/>
</dbReference>
<dbReference type="CDD" id="cd01672">
    <property type="entry name" value="TMPK"/>
    <property type="match status" value="1"/>
</dbReference>
<keyword evidence="5 8" id="KW-0418">Kinase</keyword>
<dbReference type="HAMAP" id="MF_00165">
    <property type="entry name" value="Thymidylate_kinase"/>
    <property type="match status" value="1"/>
</dbReference>
<dbReference type="GO" id="GO:0005524">
    <property type="term" value="F:ATP binding"/>
    <property type="evidence" value="ECO:0007669"/>
    <property type="project" value="UniProtKB-UniRule"/>
</dbReference>
<dbReference type="EC" id="2.7.4.9" evidence="8"/>
<dbReference type="Pfam" id="PF02223">
    <property type="entry name" value="Thymidylate_kin"/>
    <property type="match status" value="1"/>
</dbReference>
<evidence type="ECO:0000259" key="9">
    <source>
        <dbReference type="Pfam" id="PF02223"/>
    </source>
</evidence>
<dbReference type="AlphaFoldDB" id="A0A831YZS1"/>
<accession>A0A831YZS1</accession>
<keyword evidence="3 8" id="KW-0545">Nucleotide biosynthesis</keyword>
<keyword evidence="2 8" id="KW-0808">Transferase</keyword>
<evidence type="ECO:0000256" key="7">
    <source>
        <dbReference type="ARBA" id="ARBA00048743"/>
    </source>
</evidence>
<proteinExistence type="inferred from homology"/>
<name>A0A831YZS1_UNCKA</name>
<keyword evidence="4 8" id="KW-0547">Nucleotide-binding</keyword>
<evidence type="ECO:0000256" key="2">
    <source>
        <dbReference type="ARBA" id="ARBA00022679"/>
    </source>
</evidence>
<comment type="caution">
    <text evidence="10">The sequence shown here is derived from an EMBL/GenBank/DDBJ whole genome shotgun (WGS) entry which is preliminary data.</text>
</comment>
<dbReference type="PANTHER" id="PTHR10344:SF4">
    <property type="entry name" value="UMP-CMP KINASE 2, MITOCHONDRIAL"/>
    <property type="match status" value="1"/>
</dbReference>
<comment type="caution">
    <text evidence="8">Lacks conserved residue(s) required for the propagation of feature annotation.</text>
</comment>
<feature type="domain" description="Thymidylate kinase-like" evidence="9">
    <location>
        <begin position="29"/>
        <end position="207"/>
    </location>
</feature>
<gene>
    <name evidence="8 10" type="primary">tmk</name>
    <name evidence="10" type="ORF">ENR01_00105</name>
</gene>
<dbReference type="SUPFAM" id="SSF52540">
    <property type="entry name" value="P-loop containing nucleoside triphosphate hydrolases"/>
    <property type="match status" value="1"/>
</dbReference>
<comment type="function">
    <text evidence="8">Phosphorylation of dTMP to form dTDP in both de novo and salvage pathways of dTTP synthesis.</text>
</comment>
<dbReference type="GO" id="GO:0006227">
    <property type="term" value="P:dUDP biosynthetic process"/>
    <property type="evidence" value="ECO:0007669"/>
    <property type="project" value="TreeGrafter"/>
</dbReference>
<evidence type="ECO:0000256" key="4">
    <source>
        <dbReference type="ARBA" id="ARBA00022741"/>
    </source>
</evidence>
<sequence>MGRLGDHLFDELLTLVRVNPSPGKLINIDALDGAGNSTQTELLADYLRNQRGISTILTREPTDGEYGKAIRRILRKERTLSPIPFQQLFCVDRGDHLDQLILPALERGDWVVTSRYALSTLAFGIANDIPAWLLLGMNVYYPWPDLNIVLMVPVEECLRRMKDRPLKELFEKKETLERTLAAYQKLSEKLPKVVFVDGTGSEEAVFARVRNLVRKRLMP</sequence>
<comment type="similarity">
    <text evidence="1 8">Belongs to the thymidylate kinase family.</text>
</comment>
<comment type="catalytic activity">
    <reaction evidence="7 8">
        <text>dTMP + ATP = dTDP + ADP</text>
        <dbReference type="Rhea" id="RHEA:13517"/>
        <dbReference type="ChEBI" id="CHEBI:30616"/>
        <dbReference type="ChEBI" id="CHEBI:58369"/>
        <dbReference type="ChEBI" id="CHEBI:63528"/>
        <dbReference type="ChEBI" id="CHEBI:456216"/>
        <dbReference type="EC" id="2.7.4.9"/>
    </reaction>
</comment>
<evidence type="ECO:0000313" key="10">
    <source>
        <dbReference type="EMBL" id="HEX61558.1"/>
    </source>
</evidence>
<evidence type="ECO:0000256" key="6">
    <source>
        <dbReference type="ARBA" id="ARBA00022840"/>
    </source>
</evidence>
<evidence type="ECO:0000256" key="1">
    <source>
        <dbReference type="ARBA" id="ARBA00009776"/>
    </source>
</evidence>
<dbReference type="GO" id="GO:0005737">
    <property type="term" value="C:cytoplasm"/>
    <property type="evidence" value="ECO:0007669"/>
    <property type="project" value="TreeGrafter"/>
</dbReference>
<dbReference type="InterPro" id="IPR018094">
    <property type="entry name" value="Thymidylate_kinase"/>
</dbReference>
<dbReference type="GO" id="GO:0006233">
    <property type="term" value="P:dTDP biosynthetic process"/>
    <property type="evidence" value="ECO:0007669"/>
    <property type="project" value="InterPro"/>
</dbReference>
<evidence type="ECO:0000256" key="3">
    <source>
        <dbReference type="ARBA" id="ARBA00022727"/>
    </source>
</evidence>
<evidence type="ECO:0000256" key="8">
    <source>
        <dbReference type="HAMAP-Rule" id="MF_00165"/>
    </source>
</evidence>
<organism evidence="10">
    <name type="scientific">candidate division WWE3 bacterium</name>
    <dbReference type="NCBI Taxonomy" id="2053526"/>
    <lineage>
        <taxon>Bacteria</taxon>
        <taxon>Katanobacteria</taxon>
    </lineage>
</organism>
<dbReference type="EMBL" id="DSPJ01000004">
    <property type="protein sequence ID" value="HEX61558.1"/>
    <property type="molecule type" value="Genomic_DNA"/>
</dbReference>
<keyword evidence="6 8" id="KW-0067">ATP-binding</keyword>
<dbReference type="InterPro" id="IPR039430">
    <property type="entry name" value="Thymidylate_kin-like_dom"/>
</dbReference>
<dbReference type="Gene3D" id="3.40.50.300">
    <property type="entry name" value="P-loop containing nucleotide triphosphate hydrolases"/>
    <property type="match status" value="1"/>
</dbReference>
<dbReference type="NCBIfam" id="TIGR00041">
    <property type="entry name" value="DTMP_kinase"/>
    <property type="match status" value="1"/>
</dbReference>
<dbReference type="GO" id="GO:0004798">
    <property type="term" value="F:dTMP kinase activity"/>
    <property type="evidence" value="ECO:0007669"/>
    <property type="project" value="UniProtKB-UniRule"/>
</dbReference>